<accession>A0A8J3ICD8</accession>
<name>A0A8J3ICD8_9CHLR</name>
<protein>
    <submittedName>
        <fullName evidence="1">Uncharacterized protein</fullName>
    </submittedName>
</protein>
<evidence type="ECO:0000313" key="2">
    <source>
        <dbReference type="Proteomes" id="UP000597444"/>
    </source>
</evidence>
<dbReference type="EMBL" id="BNJK01000001">
    <property type="protein sequence ID" value="GHO92834.1"/>
    <property type="molecule type" value="Genomic_DNA"/>
</dbReference>
<keyword evidence="2" id="KW-1185">Reference proteome</keyword>
<dbReference type="RefSeq" id="WP_220203648.1">
    <property type="nucleotide sequence ID" value="NZ_BNJK01000001.1"/>
</dbReference>
<proteinExistence type="predicted"/>
<sequence length="169" mass="18399">MVEIDAQHFIRSFLSASNASGVKADPATIQFLGERSIPGHQLYAVMFRDLAGLPYSGHCVIEQDKAGDWRVWGGSWSKNAQMPPPRAYPYVHLGGGGGYGHAFYACGTVSAQGYTIARVRLISKNGVELEDTVKGGLALFLTDQYVSLPVQVELFDQDNNLVSRHRALG</sequence>
<dbReference type="Proteomes" id="UP000597444">
    <property type="component" value="Unassembled WGS sequence"/>
</dbReference>
<comment type="caution">
    <text evidence="1">The sequence shown here is derived from an EMBL/GenBank/DDBJ whole genome shotgun (WGS) entry which is preliminary data.</text>
</comment>
<organism evidence="1 2">
    <name type="scientific">Reticulibacter mediterranei</name>
    <dbReference type="NCBI Taxonomy" id="2778369"/>
    <lineage>
        <taxon>Bacteria</taxon>
        <taxon>Bacillati</taxon>
        <taxon>Chloroflexota</taxon>
        <taxon>Ktedonobacteria</taxon>
        <taxon>Ktedonobacterales</taxon>
        <taxon>Reticulibacteraceae</taxon>
        <taxon>Reticulibacter</taxon>
    </lineage>
</organism>
<dbReference type="AlphaFoldDB" id="A0A8J3ICD8"/>
<evidence type="ECO:0000313" key="1">
    <source>
        <dbReference type="EMBL" id="GHO92834.1"/>
    </source>
</evidence>
<gene>
    <name evidence="1" type="ORF">KSF_028820</name>
</gene>
<reference evidence="1" key="1">
    <citation type="submission" date="2020-10" db="EMBL/GenBank/DDBJ databases">
        <title>Taxonomic study of unclassified bacteria belonging to the class Ktedonobacteria.</title>
        <authorList>
            <person name="Yabe S."/>
            <person name="Wang C.M."/>
            <person name="Zheng Y."/>
            <person name="Sakai Y."/>
            <person name="Cavaletti L."/>
            <person name="Monciardini P."/>
            <person name="Donadio S."/>
        </authorList>
    </citation>
    <scope>NUCLEOTIDE SEQUENCE</scope>
    <source>
        <strain evidence="1">ID150040</strain>
    </source>
</reference>